<comment type="caution">
    <text evidence="2">The sequence shown here is derived from an EMBL/GenBank/DDBJ whole genome shotgun (WGS) entry which is preliminary data.</text>
</comment>
<proteinExistence type="predicted"/>
<sequence length="166" mass="18008">YQEIKQALLTAPALGLPDLTKPFELFVDEKQGYAKGVLTQKLGPWRRPVAYLSKKLDPVAAGWPPCLRMVAAIAVLTKDAGKLTMGQPLVILAPHAVEALVKQPLSRISVIMDSTERVKLRQFCSLPVSIAAIFCAIPSKVCVAALFTCDILSVALSSHSLQPDFR</sequence>
<accession>A0AAI9I9J1</accession>
<gene>
    <name evidence="2" type="ORF">HFRIS_024505</name>
</gene>
<dbReference type="Pfam" id="PF17919">
    <property type="entry name" value="RT_RNaseH_2"/>
    <property type="match status" value="1"/>
</dbReference>
<dbReference type="PANTHER" id="PTHR33064">
    <property type="entry name" value="POL PROTEIN"/>
    <property type="match status" value="1"/>
</dbReference>
<evidence type="ECO:0000259" key="1">
    <source>
        <dbReference type="Pfam" id="PF17919"/>
    </source>
</evidence>
<dbReference type="InterPro" id="IPR051320">
    <property type="entry name" value="Viral_Replic_Matur_Polypro"/>
</dbReference>
<protein>
    <recommendedName>
        <fullName evidence="1">Reverse transcriptase/retrotransposon-derived protein RNase H-like domain-containing protein</fullName>
    </recommendedName>
</protein>
<dbReference type="FunFam" id="3.10.20.370:FF:000002">
    <property type="entry name" value="Gag-Pol polyprotein"/>
    <property type="match status" value="1"/>
</dbReference>
<feature type="non-terminal residue" evidence="2">
    <location>
        <position position="1"/>
    </location>
</feature>
<name>A0AAI9I9J1_9BURK</name>
<organism evidence="2 3">
    <name type="scientific">Herbaspirillum frisingense GSF30</name>
    <dbReference type="NCBI Taxonomy" id="864073"/>
    <lineage>
        <taxon>Bacteria</taxon>
        <taxon>Pseudomonadati</taxon>
        <taxon>Pseudomonadota</taxon>
        <taxon>Betaproteobacteria</taxon>
        <taxon>Burkholderiales</taxon>
        <taxon>Oxalobacteraceae</taxon>
        <taxon>Herbaspirillum</taxon>
    </lineage>
</organism>
<evidence type="ECO:0000313" key="2">
    <source>
        <dbReference type="EMBL" id="EOA02052.1"/>
    </source>
</evidence>
<dbReference type="InterPro" id="IPR041577">
    <property type="entry name" value="RT_RNaseH_2"/>
</dbReference>
<feature type="non-terminal residue" evidence="2">
    <location>
        <position position="166"/>
    </location>
</feature>
<reference evidence="2 3" key="1">
    <citation type="journal article" date="2013" name="Front. Microbiol.">
        <title>The genome of the endophytic bacterium H. frisingense GSF30(T) identifies diverse strategies in the Herbaspirillum genus to interact with plants.</title>
        <authorList>
            <person name="Straub D."/>
            <person name="Rothballer M."/>
            <person name="Hartmann A."/>
            <person name="Ludewig U."/>
        </authorList>
    </citation>
    <scope>NUCLEOTIDE SEQUENCE [LARGE SCALE GENOMIC DNA]</scope>
    <source>
        <strain evidence="2 3">GSF30</strain>
    </source>
</reference>
<dbReference type="PANTHER" id="PTHR33064:SF38">
    <property type="entry name" value="LRRGT00076-LIKE"/>
    <property type="match status" value="1"/>
</dbReference>
<evidence type="ECO:0000313" key="3">
    <source>
        <dbReference type="Proteomes" id="UP000006772"/>
    </source>
</evidence>
<dbReference type="SUPFAM" id="SSF56672">
    <property type="entry name" value="DNA/RNA polymerases"/>
    <property type="match status" value="1"/>
</dbReference>
<dbReference type="Gene3D" id="3.10.20.370">
    <property type="match status" value="1"/>
</dbReference>
<feature type="domain" description="Reverse transcriptase/retrotransposon-derived protein RNase H-like" evidence="1">
    <location>
        <begin position="2"/>
        <end position="90"/>
    </location>
</feature>
<dbReference type="Proteomes" id="UP000006772">
    <property type="component" value="Unassembled WGS sequence"/>
</dbReference>
<dbReference type="EMBL" id="AEEC02000089">
    <property type="protein sequence ID" value="EOA02052.1"/>
    <property type="molecule type" value="Genomic_DNA"/>
</dbReference>
<dbReference type="InterPro" id="IPR043502">
    <property type="entry name" value="DNA/RNA_pol_sf"/>
</dbReference>
<dbReference type="AlphaFoldDB" id="A0AAI9I9J1"/>